<proteinExistence type="predicted"/>
<evidence type="ECO:0000313" key="2">
    <source>
        <dbReference type="Proteomes" id="UP000199572"/>
    </source>
</evidence>
<dbReference type="EMBL" id="FOGG01000003">
    <property type="protein sequence ID" value="SER00880.1"/>
    <property type="molecule type" value="Genomic_DNA"/>
</dbReference>
<dbReference type="Proteomes" id="UP000199572">
    <property type="component" value="Unassembled WGS sequence"/>
</dbReference>
<evidence type="ECO:0000313" key="1">
    <source>
        <dbReference type="EMBL" id="SER00880.1"/>
    </source>
</evidence>
<gene>
    <name evidence="1" type="ORF">SAMN04488023_10387</name>
</gene>
<reference evidence="2" key="1">
    <citation type="submission" date="2016-10" db="EMBL/GenBank/DDBJ databases">
        <authorList>
            <person name="Varghese N."/>
            <person name="Submissions S."/>
        </authorList>
    </citation>
    <scope>NUCLEOTIDE SEQUENCE [LARGE SCALE GENOMIC DNA]</scope>
    <source>
        <strain evidence="2">DSM 18610</strain>
    </source>
</reference>
<name>A0A1H9KNZ9_9SPHI</name>
<sequence>MENGKATALPSPSCIKKCKMVKWKMERPPRHQIHLASKNVKWYNGKATTLSSPSYINPSYIKILNYETQNGIIERPPCYSVHLTSTHLTLKS</sequence>
<accession>A0A1H9KNZ9</accession>
<organism evidence="1 2">
    <name type="scientific">Pedobacter rhizosphaerae</name>
    <dbReference type="NCBI Taxonomy" id="390241"/>
    <lineage>
        <taxon>Bacteria</taxon>
        <taxon>Pseudomonadati</taxon>
        <taxon>Bacteroidota</taxon>
        <taxon>Sphingobacteriia</taxon>
        <taxon>Sphingobacteriales</taxon>
        <taxon>Sphingobacteriaceae</taxon>
        <taxon>Pedobacter</taxon>
    </lineage>
</organism>
<protein>
    <submittedName>
        <fullName evidence="1">Uncharacterized protein</fullName>
    </submittedName>
</protein>
<keyword evidence="2" id="KW-1185">Reference proteome</keyword>
<dbReference type="AlphaFoldDB" id="A0A1H9KNZ9"/>